<feature type="transmembrane region" description="Helical" evidence="12">
    <location>
        <begin position="31"/>
        <end position="49"/>
    </location>
</feature>
<feature type="transmembrane region" description="Helical" evidence="12">
    <location>
        <begin position="204"/>
        <end position="224"/>
    </location>
</feature>
<protein>
    <submittedName>
        <fullName evidence="14">Sodium/hydrogen exchanger</fullName>
    </submittedName>
</protein>
<dbReference type="Gene3D" id="6.10.140.1330">
    <property type="match status" value="1"/>
</dbReference>
<evidence type="ECO:0000256" key="8">
    <source>
        <dbReference type="ARBA" id="ARBA00023053"/>
    </source>
</evidence>
<gene>
    <name evidence="14" type="ordered locus">Emtol_3094</name>
</gene>
<keyword evidence="11" id="KW-0739">Sodium transport</keyword>
<dbReference type="PANTHER" id="PTHR10110:SF195">
    <property type="entry name" value="NA(+)_H(+) ANTIPORTER NHAS2"/>
    <property type="match status" value="1"/>
</dbReference>
<feature type="transmembrane region" description="Helical" evidence="12">
    <location>
        <begin position="129"/>
        <end position="152"/>
    </location>
</feature>
<keyword evidence="9" id="KW-0406">Ion transport</keyword>
<sequence length="414" mass="45901">MNIFVTLTWLIIFCSIFSYINIKFLKLPNSIGLMLIAVMMSLGILVISKSYPDAEVFKTFVESFNFSDFLLEYMLCFLLFAGSLHVNIQQLNEQRRPIIVFTMLGVLLATFLIGYALYWLAPVFGFDIPLVYCFLFGALISPTDPIAVLGILKEAKVPKNEEVIITGESLFNDGVGVVVFLTILHTLEENHAASLSFQAIWETFLIEVGGGLLLGFLIGYAGNLLLKTIDHYQTEVMITLAMVMGGYTLAKYLHTSGPLAMVVAGLYIGNVGRKTAMSDITKQQVDTFWGLIDDLLNAFLFVLIGFAIVNIPNLFTYSYIGIATILVVLIIRYLSIIIPFKALNFKEVLNKNFPFVMTWGGLRGGISIALALSLPDFEQKPVIISITYIVVLFAVLVQGLSLGKLVGYLQKKSN</sequence>
<evidence type="ECO:0000256" key="10">
    <source>
        <dbReference type="ARBA" id="ARBA00023136"/>
    </source>
</evidence>
<feature type="transmembrane region" description="Helical" evidence="12">
    <location>
        <begin position="98"/>
        <end position="117"/>
    </location>
</feature>
<feature type="transmembrane region" description="Helical" evidence="12">
    <location>
        <begin position="386"/>
        <end position="409"/>
    </location>
</feature>
<feature type="transmembrane region" description="Helical" evidence="12">
    <location>
        <begin position="317"/>
        <end position="340"/>
    </location>
</feature>
<keyword evidence="4" id="KW-0050">Antiport</keyword>
<evidence type="ECO:0000256" key="2">
    <source>
        <dbReference type="ARBA" id="ARBA00007367"/>
    </source>
</evidence>
<accession>A0ABN4ART0</accession>
<feature type="transmembrane region" description="Helical" evidence="12">
    <location>
        <begin position="6"/>
        <end position="24"/>
    </location>
</feature>
<evidence type="ECO:0000313" key="15">
    <source>
        <dbReference type="Proteomes" id="UP000002875"/>
    </source>
</evidence>
<reference evidence="14 15" key="1">
    <citation type="submission" date="2011-07" db="EMBL/GenBank/DDBJ databases">
        <title>The complete genome of chromosome of Emticicia oligotrophica DSM 17448.</title>
        <authorList>
            <consortium name="US DOE Joint Genome Institute (JGI-PGF)"/>
            <person name="Lucas S."/>
            <person name="Han J."/>
            <person name="Lapidus A."/>
            <person name="Bruce D."/>
            <person name="Goodwin L."/>
            <person name="Pitluck S."/>
            <person name="Peters L."/>
            <person name="Kyrpides N."/>
            <person name="Mavromatis K."/>
            <person name="Ivanova N."/>
            <person name="Ovchinnikova G."/>
            <person name="Teshima H."/>
            <person name="Detter J.C."/>
            <person name="Tapia R."/>
            <person name="Han C."/>
            <person name="Land M."/>
            <person name="Hauser L."/>
            <person name="Markowitz V."/>
            <person name="Cheng J.-F."/>
            <person name="Hugenholtz P."/>
            <person name="Woyke T."/>
            <person name="Wu D."/>
            <person name="Tindall B."/>
            <person name="Pomrenke H."/>
            <person name="Brambilla E."/>
            <person name="Klenk H.-P."/>
            <person name="Eisen J.A."/>
        </authorList>
    </citation>
    <scope>NUCLEOTIDE SEQUENCE [LARGE SCALE GENOMIC DNA]</scope>
    <source>
        <strain evidence="14 15">DSM 17448</strain>
    </source>
</reference>
<evidence type="ECO:0000256" key="3">
    <source>
        <dbReference type="ARBA" id="ARBA00022448"/>
    </source>
</evidence>
<evidence type="ECO:0000259" key="13">
    <source>
        <dbReference type="Pfam" id="PF00999"/>
    </source>
</evidence>
<feature type="transmembrane region" description="Helical" evidence="12">
    <location>
        <begin position="352"/>
        <end position="374"/>
    </location>
</feature>
<feature type="transmembrane region" description="Helical" evidence="12">
    <location>
        <begin position="69"/>
        <end position="86"/>
    </location>
</feature>
<comment type="subcellular location">
    <subcellularLocation>
        <location evidence="1">Cell membrane</location>
        <topology evidence="1">Multi-pass membrane protein</topology>
    </subcellularLocation>
</comment>
<evidence type="ECO:0000256" key="11">
    <source>
        <dbReference type="ARBA" id="ARBA00023201"/>
    </source>
</evidence>
<dbReference type="EMBL" id="CP002961">
    <property type="protein sequence ID" value="AFK04227.1"/>
    <property type="molecule type" value="Genomic_DNA"/>
</dbReference>
<dbReference type="InterPro" id="IPR018422">
    <property type="entry name" value="Cation/H_exchanger_CPA1"/>
</dbReference>
<keyword evidence="8" id="KW-0915">Sodium</keyword>
<evidence type="ECO:0000256" key="7">
    <source>
        <dbReference type="ARBA" id="ARBA00022989"/>
    </source>
</evidence>
<keyword evidence="7 12" id="KW-1133">Transmembrane helix</keyword>
<name>A0ABN4ART0_EMTOG</name>
<evidence type="ECO:0000313" key="14">
    <source>
        <dbReference type="EMBL" id="AFK04227.1"/>
    </source>
</evidence>
<evidence type="ECO:0000256" key="6">
    <source>
        <dbReference type="ARBA" id="ARBA00022692"/>
    </source>
</evidence>
<keyword evidence="15" id="KW-1185">Reference proteome</keyword>
<feature type="transmembrane region" description="Helical" evidence="12">
    <location>
        <begin position="164"/>
        <end position="184"/>
    </location>
</feature>
<evidence type="ECO:0000256" key="1">
    <source>
        <dbReference type="ARBA" id="ARBA00004651"/>
    </source>
</evidence>
<dbReference type="Pfam" id="PF00999">
    <property type="entry name" value="Na_H_Exchanger"/>
    <property type="match status" value="1"/>
</dbReference>
<evidence type="ECO:0000256" key="5">
    <source>
        <dbReference type="ARBA" id="ARBA00022475"/>
    </source>
</evidence>
<keyword evidence="5" id="KW-1003">Cell membrane</keyword>
<keyword evidence="6 12" id="KW-0812">Transmembrane</keyword>
<feature type="domain" description="Cation/H+ exchanger transmembrane" evidence="13">
    <location>
        <begin position="15"/>
        <end position="405"/>
    </location>
</feature>
<proteinExistence type="inferred from homology"/>
<evidence type="ECO:0000256" key="12">
    <source>
        <dbReference type="SAM" id="Phobius"/>
    </source>
</evidence>
<feature type="transmembrane region" description="Helical" evidence="12">
    <location>
        <begin position="288"/>
        <end position="311"/>
    </location>
</feature>
<dbReference type="InterPro" id="IPR006153">
    <property type="entry name" value="Cation/H_exchanger_TM"/>
</dbReference>
<keyword evidence="10 12" id="KW-0472">Membrane</keyword>
<organism evidence="14 15">
    <name type="scientific">Emticicia oligotrophica (strain DSM 17448 / CIP 109782 / MTCC 6937 / GPTSA100-15)</name>
    <dbReference type="NCBI Taxonomy" id="929562"/>
    <lineage>
        <taxon>Bacteria</taxon>
        <taxon>Pseudomonadati</taxon>
        <taxon>Bacteroidota</taxon>
        <taxon>Cytophagia</taxon>
        <taxon>Cytophagales</taxon>
        <taxon>Leadbetterellaceae</taxon>
        <taxon>Emticicia</taxon>
    </lineage>
</organism>
<evidence type="ECO:0000256" key="4">
    <source>
        <dbReference type="ARBA" id="ARBA00022449"/>
    </source>
</evidence>
<dbReference type="PANTHER" id="PTHR10110">
    <property type="entry name" value="SODIUM/HYDROGEN EXCHANGER"/>
    <property type="match status" value="1"/>
</dbReference>
<keyword evidence="3" id="KW-0813">Transport</keyword>
<evidence type="ECO:0000256" key="9">
    <source>
        <dbReference type="ARBA" id="ARBA00023065"/>
    </source>
</evidence>
<dbReference type="Proteomes" id="UP000002875">
    <property type="component" value="Chromosome"/>
</dbReference>
<dbReference type="RefSeq" id="WP_015029921.1">
    <property type="nucleotide sequence ID" value="NC_018748.1"/>
</dbReference>
<comment type="similarity">
    <text evidence="2">Belongs to the monovalent cation:proton antiporter 1 (CPA1) transporter (TC 2.A.36) family.</text>
</comment>